<accession>A0AAD6UC56</accession>
<proteinExistence type="predicted"/>
<keyword evidence="1" id="KW-0175">Coiled coil</keyword>
<evidence type="ECO:0000313" key="2">
    <source>
        <dbReference type="EMBL" id="KAJ7092775.1"/>
    </source>
</evidence>
<name>A0AAD6UC56_9AGAR</name>
<organism evidence="2 3">
    <name type="scientific">Mycena belliarum</name>
    <dbReference type="NCBI Taxonomy" id="1033014"/>
    <lineage>
        <taxon>Eukaryota</taxon>
        <taxon>Fungi</taxon>
        <taxon>Dikarya</taxon>
        <taxon>Basidiomycota</taxon>
        <taxon>Agaricomycotina</taxon>
        <taxon>Agaricomycetes</taxon>
        <taxon>Agaricomycetidae</taxon>
        <taxon>Agaricales</taxon>
        <taxon>Marasmiineae</taxon>
        <taxon>Mycenaceae</taxon>
        <taxon>Mycena</taxon>
    </lineage>
</organism>
<reference evidence="2" key="1">
    <citation type="submission" date="2023-03" db="EMBL/GenBank/DDBJ databases">
        <title>Massive genome expansion in bonnet fungi (Mycena s.s.) driven by repeated elements and novel gene families across ecological guilds.</title>
        <authorList>
            <consortium name="Lawrence Berkeley National Laboratory"/>
            <person name="Harder C.B."/>
            <person name="Miyauchi S."/>
            <person name="Viragh M."/>
            <person name="Kuo A."/>
            <person name="Thoen E."/>
            <person name="Andreopoulos B."/>
            <person name="Lu D."/>
            <person name="Skrede I."/>
            <person name="Drula E."/>
            <person name="Henrissat B."/>
            <person name="Morin E."/>
            <person name="Kohler A."/>
            <person name="Barry K."/>
            <person name="LaButti K."/>
            <person name="Morin E."/>
            <person name="Salamov A."/>
            <person name="Lipzen A."/>
            <person name="Mereny Z."/>
            <person name="Hegedus B."/>
            <person name="Baldrian P."/>
            <person name="Stursova M."/>
            <person name="Weitz H."/>
            <person name="Taylor A."/>
            <person name="Grigoriev I.V."/>
            <person name="Nagy L.G."/>
            <person name="Martin F."/>
            <person name="Kauserud H."/>
        </authorList>
    </citation>
    <scope>NUCLEOTIDE SEQUENCE</scope>
    <source>
        <strain evidence="2">CBHHK173m</strain>
    </source>
</reference>
<dbReference type="EMBL" id="JARJCN010000017">
    <property type="protein sequence ID" value="KAJ7092775.1"/>
    <property type="molecule type" value="Genomic_DNA"/>
</dbReference>
<evidence type="ECO:0000256" key="1">
    <source>
        <dbReference type="SAM" id="Coils"/>
    </source>
</evidence>
<comment type="caution">
    <text evidence="2">The sequence shown here is derived from an EMBL/GenBank/DDBJ whole genome shotgun (WGS) entry which is preliminary data.</text>
</comment>
<evidence type="ECO:0008006" key="4">
    <source>
        <dbReference type="Google" id="ProtNLM"/>
    </source>
</evidence>
<sequence>MSISCEPTSQKSATTAVAERATDRARLVELEARILECERSLRLFKMERYQVQSRLAAYTYPVLTLPPEIVSEIFEYFLPTYPTRPAALSSVASPNPMLLCQICRAWRELALATPALWCAFTLRLNTARAVAEKPHYMELALARSGSHPLSLRLECNVVPRHNSPLPLSPFFHTLAPHRARLEHLSLCGSLESLSALHGPLPLLRTVSLASLYHVQTGGEPLTAAFRAAPLLRSAALSSYSDIYAGVLPWAQLTALTVDQIPLHGCHAVLARAPHLVHCRFTLRAWLPDVGLTCGIPLST</sequence>
<gene>
    <name evidence="2" type="ORF">B0H15DRAFT_832467</name>
</gene>
<feature type="coiled-coil region" evidence="1">
    <location>
        <begin position="18"/>
        <end position="47"/>
    </location>
</feature>
<protein>
    <recommendedName>
        <fullName evidence="4">F-box domain-containing protein</fullName>
    </recommendedName>
</protein>
<dbReference type="Proteomes" id="UP001222325">
    <property type="component" value="Unassembled WGS sequence"/>
</dbReference>
<evidence type="ECO:0000313" key="3">
    <source>
        <dbReference type="Proteomes" id="UP001222325"/>
    </source>
</evidence>
<keyword evidence="3" id="KW-1185">Reference proteome</keyword>
<dbReference type="Gene3D" id="1.20.1280.50">
    <property type="match status" value="1"/>
</dbReference>
<dbReference type="AlphaFoldDB" id="A0AAD6UC56"/>